<evidence type="ECO:0000313" key="1">
    <source>
        <dbReference type="EMBL" id="SVE00611.1"/>
    </source>
</evidence>
<proteinExistence type="predicted"/>
<dbReference type="Gene3D" id="3.40.390.10">
    <property type="entry name" value="Collagenase (Catalytic Domain)"/>
    <property type="match status" value="1"/>
</dbReference>
<dbReference type="InterPro" id="IPR024079">
    <property type="entry name" value="MetalloPept_cat_dom_sf"/>
</dbReference>
<protein>
    <submittedName>
        <fullName evidence="1">Uncharacterized protein</fullName>
    </submittedName>
</protein>
<gene>
    <name evidence="1" type="ORF">METZ01_LOCUS453465</name>
</gene>
<name>A0A382ZYT5_9ZZZZ</name>
<dbReference type="AlphaFoldDB" id="A0A382ZYT5"/>
<dbReference type="SUPFAM" id="SSF55486">
    <property type="entry name" value="Metalloproteases ('zincins'), catalytic domain"/>
    <property type="match status" value="1"/>
</dbReference>
<reference evidence="1" key="1">
    <citation type="submission" date="2018-05" db="EMBL/GenBank/DDBJ databases">
        <authorList>
            <person name="Lanie J.A."/>
            <person name="Ng W.-L."/>
            <person name="Kazmierczak K.M."/>
            <person name="Andrzejewski T.M."/>
            <person name="Davidsen T.M."/>
            <person name="Wayne K.J."/>
            <person name="Tettelin H."/>
            <person name="Glass J.I."/>
            <person name="Rusch D."/>
            <person name="Podicherti R."/>
            <person name="Tsui H.-C.T."/>
            <person name="Winkler M.E."/>
        </authorList>
    </citation>
    <scope>NUCLEOTIDE SEQUENCE</scope>
</reference>
<feature type="non-terminal residue" evidence="1">
    <location>
        <position position="204"/>
    </location>
</feature>
<sequence length="204" mass="22962">MKTILSLLLTLIVVHSTEAKDDLTARSIPDDERARLDLDDFYQKRVVVGGFSIVGSKKVSDYALSEAGYLIRQMMGKRDDLLTIMDANKTRLAIMASDEYTTDVPEHSHLYPSLYWDRRARGLGADSDSDRPCVSCGEENLIEIPGDPYETENILIHEFAHAIHEMGLNSQDPTFQKRLDEIFAKAIGKGLWKGTYAATNVMEY</sequence>
<dbReference type="GO" id="GO:0008237">
    <property type="term" value="F:metallopeptidase activity"/>
    <property type="evidence" value="ECO:0007669"/>
    <property type="project" value="InterPro"/>
</dbReference>
<accession>A0A382ZYT5</accession>
<organism evidence="1">
    <name type="scientific">marine metagenome</name>
    <dbReference type="NCBI Taxonomy" id="408172"/>
    <lineage>
        <taxon>unclassified sequences</taxon>
        <taxon>metagenomes</taxon>
        <taxon>ecological metagenomes</taxon>
    </lineage>
</organism>
<dbReference type="EMBL" id="UINC01187740">
    <property type="protein sequence ID" value="SVE00611.1"/>
    <property type="molecule type" value="Genomic_DNA"/>
</dbReference>